<evidence type="ECO:0000256" key="7">
    <source>
        <dbReference type="ARBA" id="ARBA00022989"/>
    </source>
</evidence>
<dbReference type="Proteomes" id="UP000281975">
    <property type="component" value="Unassembled WGS sequence"/>
</dbReference>
<evidence type="ECO:0000256" key="4">
    <source>
        <dbReference type="ARBA" id="ARBA00022481"/>
    </source>
</evidence>
<dbReference type="NCBIfam" id="TIGR02532">
    <property type="entry name" value="IV_pilin_GFxxxE"/>
    <property type="match status" value="1"/>
</dbReference>
<evidence type="ECO:0000313" key="14">
    <source>
        <dbReference type="Proteomes" id="UP000281975"/>
    </source>
</evidence>
<keyword evidence="6 11" id="KW-0812">Transmembrane</keyword>
<sequence>MIGSSLVRHQGGFTLLETVIALALLGMLLGIGIPQLSRQLQARALRLDARALAALIHQARSASLGASRALQLCGSRDGLQCNDDWHQVILRPAGGRPIHHLRLAAPERIIWRGASTPLVFHPRWQHNFLNGTFSLCPAQHTELAAWRIIVSRLGRPRLERKPDDPRCRTAS</sequence>
<protein>
    <recommendedName>
        <fullName evidence="2">Type II secretion system protein H</fullName>
    </recommendedName>
    <alternativeName>
        <fullName evidence="10">General secretion pathway protein H</fullName>
    </alternativeName>
</protein>
<evidence type="ECO:0000256" key="3">
    <source>
        <dbReference type="ARBA" id="ARBA00022475"/>
    </source>
</evidence>
<keyword evidence="8 11" id="KW-0472">Membrane</keyword>
<feature type="domain" description="General secretion pathway GspH" evidence="12">
    <location>
        <begin position="49"/>
        <end position="154"/>
    </location>
</feature>
<evidence type="ECO:0000256" key="6">
    <source>
        <dbReference type="ARBA" id="ARBA00022692"/>
    </source>
</evidence>
<dbReference type="Pfam" id="PF07963">
    <property type="entry name" value="N_methyl"/>
    <property type="match status" value="1"/>
</dbReference>
<evidence type="ECO:0000259" key="12">
    <source>
        <dbReference type="Pfam" id="PF12019"/>
    </source>
</evidence>
<dbReference type="Gene3D" id="3.55.40.10">
    <property type="entry name" value="minor pseudopilin epsh domain"/>
    <property type="match status" value="1"/>
</dbReference>
<evidence type="ECO:0000256" key="10">
    <source>
        <dbReference type="ARBA" id="ARBA00030775"/>
    </source>
</evidence>
<dbReference type="GO" id="GO:0015627">
    <property type="term" value="C:type II protein secretion system complex"/>
    <property type="evidence" value="ECO:0007669"/>
    <property type="project" value="InterPro"/>
</dbReference>
<name>A0A420WT19_9GAMM</name>
<keyword evidence="7 11" id="KW-1133">Transmembrane helix</keyword>
<evidence type="ECO:0000256" key="11">
    <source>
        <dbReference type="SAM" id="Phobius"/>
    </source>
</evidence>
<keyword evidence="5" id="KW-0997">Cell inner membrane</keyword>
<keyword evidence="4" id="KW-0488">Methylation</keyword>
<evidence type="ECO:0000256" key="9">
    <source>
        <dbReference type="ARBA" id="ARBA00025772"/>
    </source>
</evidence>
<evidence type="ECO:0000256" key="5">
    <source>
        <dbReference type="ARBA" id="ARBA00022519"/>
    </source>
</evidence>
<dbReference type="SUPFAM" id="SSF54523">
    <property type="entry name" value="Pili subunits"/>
    <property type="match status" value="1"/>
</dbReference>
<dbReference type="InterPro" id="IPR022346">
    <property type="entry name" value="T2SS_GspH"/>
</dbReference>
<dbReference type="GO" id="GO:0015628">
    <property type="term" value="P:protein secretion by the type II secretion system"/>
    <property type="evidence" value="ECO:0007669"/>
    <property type="project" value="InterPro"/>
</dbReference>
<dbReference type="InterPro" id="IPR045584">
    <property type="entry name" value="Pilin-like"/>
</dbReference>
<dbReference type="PROSITE" id="PS00409">
    <property type="entry name" value="PROKAR_NTER_METHYL"/>
    <property type="match status" value="1"/>
</dbReference>
<comment type="subcellular location">
    <subcellularLocation>
        <location evidence="1">Cell inner membrane</location>
        <topology evidence="1">Single-pass membrane protein</topology>
    </subcellularLocation>
</comment>
<evidence type="ECO:0000313" key="13">
    <source>
        <dbReference type="EMBL" id="RKQ95839.1"/>
    </source>
</evidence>
<comment type="similarity">
    <text evidence="9">Belongs to the GSP H family.</text>
</comment>
<dbReference type="EMBL" id="RBIN01000010">
    <property type="protein sequence ID" value="RKQ95839.1"/>
    <property type="molecule type" value="Genomic_DNA"/>
</dbReference>
<organism evidence="13 14">
    <name type="scientific">Kushneria sinocarnis</name>
    <dbReference type="NCBI Taxonomy" id="595502"/>
    <lineage>
        <taxon>Bacteria</taxon>
        <taxon>Pseudomonadati</taxon>
        <taxon>Pseudomonadota</taxon>
        <taxon>Gammaproteobacteria</taxon>
        <taxon>Oceanospirillales</taxon>
        <taxon>Halomonadaceae</taxon>
        <taxon>Kushneria</taxon>
    </lineage>
</organism>
<dbReference type="RefSeq" id="WP_121173922.1">
    <property type="nucleotide sequence ID" value="NZ_RBIN01000010.1"/>
</dbReference>
<dbReference type="AlphaFoldDB" id="A0A420WT19"/>
<evidence type="ECO:0000256" key="1">
    <source>
        <dbReference type="ARBA" id="ARBA00004377"/>
    </source>
</evidence>
<keyword evidence="14" id="KW-1185">Reference proteome</keyword>
<gene>
    <name evidence="13" type="ORF">C7446_3024</name>
</gene>
<dbReference type="GO" id="GO:0005886">
    <property type="term" value="C:plasma membrane"/>
    <property type="evidence" value="ECO:0007669"/>
    <property type="project" value="UniProtKB-SubCell"/>
</dbReference>
<dbReference type="Pfam" id="PF12019">
    <property type="entry name" value="GspH"/>
    <property type="match status" value="1"/>
</dbReference>
<proteinExistence type="inferred from homology"/>
<comment type="caution">
    <text evidence="13">The sequence shown here is derived from an EMBL/GenBank/DDBJ whole genome shotgun (WGS) entry which is preliminary data.</text>
</comment>
<accession>A0A420WT19</accession>
<evidence type="ECO:0000256" key="8">
    <source>
        <dbReference type="ARBA" id="ARBA00023136"/>
    </source>
</evidence>
<feature type="transmembrane region" description="Helical" evidence="11">
    <location>
        <begin position="12"/>
        <end position="33"/>
    </location>
</feature>
<reference evidence="13 14" key="1">
    <citation type="submission" date="2018-10" db="EMBL/GenBank/DDBJ databases">
        <title>Genomic Encyclopedia of Type Strains, Phase IV (KMG-IV): sequencing the most valuable type-strain genomes for metagenomic binning, comparative biology and taxonomic classification.</title>
        <authorList>
            <person name="Goeker M."/>
        </authorList>
    </citation>
    <scope>NUCLEOTIDE SEQUENCE [LARGE SCALE GENOMIC DNA]</scope>
    <source>
        <strain evidence="13 14">DSM 23229</strain>
    </source>
</reference>
<dbReference type="OrthoDB" id="2313614at2"/>
<evidence type="ECO:0000256" key="2">
    <source>
        <dbReference type="ARBA" id="ARBA00021549"/>
    </source>
</evidence>
<dbReference type="InterPro" id="IPR012902">
    <property type="entry name" value="N_methyl_site"/>
</dbReference>
<keyword evidence="3" id="KW-1003">Cell membrane</keyword>